<sequence>MDNITSLDKFVLPIGKQSIELQQIEYEGGGMALMRVRIREGSRFTVFDVDPGSAERWGRAMIAWAEGRPA</sequence>
<dbReference type="EMBL" id="MLJW01000289">
    <property type="protein sequence ID" value="OIQ90505.1"/>
    <property type="molecule type" value="Genomic_DNA"/>
</dbReference>
<dbReference type="AlphaFoldDB" id="A0A1J5R3L3"/>
<accession>A0A1J5R3L3</accession>
<name>A0A1J5R3L3_9ZZZZ</name>
<proteinExistence type="predicted"/>
<dbReference type="Pfam" id="PF22295">
    <property type="entry name" value="DUF6967"/>
    <property type="match status" value="1"/>
</dbReference>
<comment type="caution">
    <text evidence="1">The sequence shown here is derived from an EMBL/GenBank/DDBJ whole genome shotgun (WGS) entry which is preliminary data.</text>
</comment>
<evidence type="ECO:0000313" key="1">
    <source>
        <dbReference type="EMBL" id="OIQ90505.1"/>
    </source>
</evidence>
<organism evidence="1">
    <name type="scientific">mine drainage metagenome</name>
    <dbReference type="NCBI Taxonomy" id="410659"/>
    <lineage>
        <taxon>unclassified sequences</taxon>
        <taxon>metagenomes</taxon>
        <taxon>ecological metagenomes</taxon>
    </lineage>
</organism>
<protein>
    <submittedName>
        <fullName evidence="1">Uncharacterized protein</fullName>
    </submittedName>
</protein>
<reference evidence="1" key="1">
    <citation type="submission" date="2016-10" db="EMBL/GenBank/DDBJ databases">
        <title>Sequence of Gallionella enrichment culture.</title>
        <authorList>
            <person name="Poehlein A."/>
            <person name="Muehling M."/>
            <person name="Daniel R."/>
        </authorList>
    </citation>
    <scope>NUCLEOTIDE SEQUENCE</scope>
</reference>
<dbReference type="InterPro" id="IPR054240">
    <property type="entry name" value="DUF6967"/>
</dbReference>
<gene>
    <name evidence="1" type="ORF">GALL_275850</name>
</gene>